<feature type="compositionally biased region" description="Basic and acidic residues" evidence="1">
    <location>
        <begin position="9"/>
        <end position="29"/>
    </location>
</feature>
<feature type="region of interest" description="Disordered" evidence="1">
    <location>
        <begin position="1"/>
        <end position="29"/>
    </location>
</feature>
<reference evidence="3" key="1">
    <citation type="journal article" date="2016" name="Mol. Biol. Evol.">
        <title>Comparative Genomics of Early-Diverging Mushroom-Forming Fungi Provides Insights into the Origins of Lignocellulose Decay Capabilities.</title>
        <authorList>
            <person name="Nagy L.G."/>
            <person name="Riley R."/>
            <person name="Tritt A."/>
            <person name="Adam C."/>
            <person name="Daum C."/>
            <person name="Floudas D."/>
            <person name="Sun H."/>
            <person name="Yadav J.S."/>
            <person name="Pangilinan J."/>
            <person name="Larsson K.H."/>
            <person name="Matsuura K."/>
            <person name="Barry K."/>
            <person name="Labutti K."/>
            <person name="Kuo R."/>
            <person name="Ohm R.A."/>
            <person name="Bhattacharya S.S."/>
            <person name="Shirouzu T."/>
            <person name="Yoshinaga Y."/>
            <person name="Martin F.M."/>
            <person name="Grigoriev I.V."/>
            <person name="Hibbett D.S."/>
        </authorList>
    </citation>
    <scope>NUCLEOTIDE SEQUENCE [LARGE SCALE GENOMIC DNA]</scope>
    <source>
        <strain evidence="3">CBS 109695</strain>
    </source>
</reference>
<feature type="region of interest" description="Disordered" evidence="1">
    <location>
        <begin position="129"/>
        <end position="154"/>
    </location>
</feature>
<dbReference type="AlphaFoldDB" id="A0A166S767"/>
<evidence type="ECO:0000313" key="3">
    <source>
        <dbReference type="EMBL" id="KZP29094.1"/>
    </source>
</evidence>
<organism evidence="3">
    <name type="scientific">Athelia psychrophila</name>
    <dbReference type="NCBI Taxonomy" id="1759441"/>
    <lineage>
        <taxon>Eukaryota</taxon>
        <taxon>Fungi</taxon>
        <taxon>Dikarya</taxon>
        <taxon>Basidiomycota</taxon>
        <taxon>Agaricomycotina</taxon>
        <taxon>Agaricomycetes</taxon>
        <taxon>Agaricomycetidae</taxon>
        <taxon>Atheliales</taxon>
        <taxon>Atheliaceae</taxon>
        <taxon>Athelia</taxon>
    </lineage>
</organism>
<dbReference type="SMART" id="SM01163">
    <property type="entry name" value="DUF1785"/>
    <property type="match status" value="1"/>
</dbReference>
<dbReference type="InterPro" id="IPR014811">
    <property type="entry name" value="ArgoL1"/>
</dbReference>
<dbReference type="Pfam" id="PF08699">
    <property type="entry name" value="ArgoL1"/>
    <property type="match status" value="1"/>
</dbReference>
<dbReference type="EMBL" id="KV417500">
    <property type="protein sequence ID" value="KZP29094.1"/>
    <property type="molecule type" value="Genomic_DNA"/>
</dbReference>
<gene>
    <name evidence="3" type="ORF">FIBSPDRAFT_947099</name>
</gene>
<evidence type="ECO:0000256" key="1">
    <source>
        <dbReference type="SAM" id="MobiDB-lite"/>
    </source>
</evidence>
<dbReference type="SUPFAM" id="SSF101690">
    <property type="entry name" value="PAZ domain"/>
    <property type="match status" value="1"/>
</dbReference>
<feature type="domain" description="Argonaute linker 1" evidence="2">
    <location>
        <begin position="215"/>
        <end position="267"/>
    </location>
</feature>
<dbReference type="InterPro" id="IPR036085">
    <property type="entry name" value="PAZ_dom_sf"/>
</dbReference>
<protein>
    <recommendedName>
        <fullName evidence="2">Argonaute linker 1 domain-containing protein</fullName>
    </recommendedName>
</protein>
<proteinExistence type="predicted"/>
<sequence>MSHASGAAKPRDGSLGHSPSREGSRSRDPVDYHRQCAQLHDLLAHRQSPSRVYAHVRATVCALQPLACSAPTPIRPTAHAHGAHARGSPPPPTASTPCYGIVPAPYGYICDGTPPAALLGPLHAHQERVPTRPLSPYSARARSSSGASEKSPRPAIFINRTVHLSMGRIPISGSDTDADSSPSYGCNALPRYQHLTSLSPHAAHQGVSGKDTLNCSPARNRAAHLKYGTQMISLGLEPWAGYFQSIRPSMGRILINVDISMTAITLMDSQPTPYEPFSSVD</sequence>
<dbReference type="OrthoDB" id="10252740at2759"/>
<evidence type="ECO:0000259" key="2">
    <source>
        <dbReference type="SMART" id="SM01163"/>
    </source>
</evidence>
<feature type="compositionally biased region" description="Low complexity" evidence="1">
    <location>
        <begin position="132"/>
        <end position="149"/>
    </location>
</feature>
<name>A0A166S767_9AGAM</name>
<accession>A0A166S767</accession>